<dbReference type="SMART" id="SM00384">
    <property type="entry name" value="AT_hook"/>
    <property type="match status" value="2"/>
</dbReference>
<dbReference type="Pfam" id="PF00628">
    <property type="entry name" value="PHD"/>
    <property type="match status" value="1"/>
</dbReference>
<dbReference type="Proteomes" id="UP000504610">
    <property type="component" value="Chromosome 3"/>
</dbReference>
<keyword evidence="5" id="KW-0539">Nucleus</keyword>
<evidence type="ECO:0000256" key="6">
    <source>
        <dbReference type="PROSITE-ProRule" id="PRU00146"/>
    </source>
</evidence>
<protein>
    <submittedName>
        <fullName evidence="11">DDT domain-containing protein PTM-like</fullName>
    </submittedName>
</protein>
<dbReference type="OrthoDB" id="784962at2759"/>
<dbReference type="GeneID" id="108847422"/>
<evidence type="ECO:0000259" key="8">
    <source>
        <dbReference type="PROSITE" id="PS50016"/>
    </source>
</evidence>
<dbReference type="InterPro" id="IPR001965">
    <property type="entry name" value="Znf_PHD"/>
</dbReference>
<evidence type="ECO:0000313" key="10">
    <source>
        <dbReference type="Proteomes" id="UP000504610"/>
    </source>
</evidence>
<dbReference type="PROSITE" id="PS01359">
    <property type="entry name" value="ZF_PHD_1"/>
    <property type="match status" value="1"/>
</dbReference>
<evidence type="ECO:0000256" key="7">
    <source>
        <dbReference type="SAM" id="MobiDB-lite"/>
    </source>
</evidence>
<comment type="subcellular location">
    <subcellularLocation>
        <location evidence="1">Nucleus</location>
    </subcellularLocation>
</comment>
<dbReference type="PANTHER" id="PTHR46508">
    <property type="entry name" value="PHD FINGER FAMILY PROTEIN"/>
    <property type="match status" value="1"/>
</dbReference>
<dbReference type="InterPro" id="IPR019786">
    <property type="entry name" value="Zinc_finger_PHD-type_CS"/>
</dbReference>
<dbReference type="PROSITE" id="PS50016">
    <property type="entry name" value="ZF_PHD_2"/>
    <property type="match status" value="1"/>
</dbReference>
<feature type="compositionally biased region" description="Basic residues" evidence="7">
    <location>
        <begin position="1261"/>
        <end position="1283"/>
    </location>
</feature>
<dbReference type="GO" id="GO:0008270">
    <property type="term" value="F:zinc ion binding"/>
    <property type="evidence" value="ECO:0007669"/>
    <property type="project" value="UniProtKB-KW"/>
</dbReference>
<name>A0A6J0MWY2_RAPSA</name>
<evidence type="ECO:0000256" key="2">
    <source>
        <dbReference type="ARBA" id="ARBA00022723"/>
    </source>
</evidence>
<accession>A0A6J0MWY2</accession>
<dbReference type="InterPro" id="IPR056618">
    <property type="entry name" value="Chromo_PTM"/>
</dbReference>
<dbReference type="InterPro" id="IPR018501">
    <property type="entry name" value="DDT_dom"/>
</dbReference>
<dbReference type="SMART" id="SM00249">
    <property type="entry name" value="PHD"/>
    <property type="match status" value="2"/>
</dbReference>
<gene>
    <name evidence="11" type="primary">LOC108847422</name>
</gene>
<feature type="domain" description="PHD-type" evidence="8">
    <location>
        <begin position="511"/>
        <end position="558"/>
    </location>
</feature>
<keyword evidence="10" id="KW-1185">Reference proteome</keyword>
<feature type="compositionally biased region" description="Basic and acidic residues" evidence="7">
    <location>
        <begin position="210"/>
        <end position="225"/>
    </location>
</feature>
<feature type="region of interest" description="Disordered" evidence="7">
    <location>
        <begin position="1309"/>
        <end position="1361"/>
    </location>
</feature>
<feature type="region of interest" description="Disordered" evidence="7">
    <location>
        <begin position="672"/>
        <end position="711"/>
    </location>
</feature>
<feature type="region of interest" description="Disordered" evidence="7">
    <location>
        <begin position="1260"/>
        <end position="1283"/>
    </location>
</feature>
<dbReference type="InterPro" id="IPR019787">
    <property type="entry name" value="Znf_PHD-finger"/>
</dbReference>
<dbReference type="KEGG" id="rsz:108847422"/>
<feature type="compositionally biased region" description="Polar residues" evidence="7">
    <location>
        <begin position="199"/>
        <end position="208"/>
    </location>
</feature>
<dbReference type="SUPFAM" id="SSF57903">
    <property type="entry name" value="FYVE/PHD zinc finger"/>
    <property type="match status" value="2"/>
</dbReference>
<organism evidence="10 11">
    <name type="scientific">Raphanus sativus</name>
    <name type="common">Radish</name>
    <name type="synonym">Raphanus raphanistrum var. sativus</name>
    <dbReference type="NCBI Taxonomy" id="3726"/>
    <lineage>
        <taxon>Eukaryota</taxon>
        <taxon>Viridiplantae</taxon>
        <taxon>Streptophyta</taxon>
        <taxon>Embryophyta</taxon>
        <taxon>Tracheophyta</taxon>
        <taxon>Spermatophyta</taxon>
        <taxon>Magnoliopsida</taxon>
        <taxon>eudicotyledons</taxon>
        <taxon>Gunneridae</taxon>
        <taxon>Pentapetalae</taxon>
        <taxon>rosids</taxon>
        <taxon>malvids</taxon>
        <taxon>Brassicales</taxon>
        <taxon>Brassicaceae</taxon>
        <taxon>Brassiceae</taxon>
        <taxon>Raphanus</taxon>
    </lineage>
</organism>
<evidence type="ECO:0000256" key="4">
    <source>
        <dbReference type="ARBA" id="ARBA00022833"/>
    </source>
</evidence>
<dbReference type="InterPro" id="IPR017956">
    <property type="entry name" value="AT_hook_DNA-bd_motif"/>
</dbReference>
<dbReference type="Pfam" id="PF24294">
    <property type="entry name" value="Chromo_PTM"/>
    <property type="match status" value="1"/>
</dbReference>
<dbReference type="RefSeq" id="XP_018476166.2">
    <property type="nucleotide sequence ID" value="XM_018620664.2"/>
</dbReference>
<feature type="region of interest" description="Disordered" evidence="7">
    <location>
        <begin position="199"/>
        <end position="255"/>
    </location>
</feature>
<sequence>MELVGKVVRKEIQGVGLCSGTVRSRDDSSGLFEIVYENGVTEISEPAEVAALLTTTGEEGESQQPRGEGVVDLNCGFVETLGGGVDLNTTVVLGSENGFDVTTGLDLNLNEGLGLVDVSIDYEEECSDKRRGFIDLNMDASCDLDNAHKREGGFDLNLEVNVENMQKDDLESGECKEVHVAEVSSVQLLEEIGKQNGVSLQEINTPDSNVAEREHDKSLSDREMSDGYTRGKRKRRKGSEKPEFTSQPRLRRSARRMSARFTVAASLADQVSPSPSVSSLTDEKTWIVDEKPEDISVLPPKPQLPPSSHVLNLDGLPVLKVFTAYSCLRSFSTLLFLSPFELKDFVEALRCMSPSMLLDSIHVSVLQLLKKRLKQLGDEGDRSASACLRSLDWDTLDVVNYPLFVVEYLLFYGSKDDPGVDLARFKYLRNEYFRQPMNLKIDILSRLCDDMTDAEIVKSELDKRSFAAESEIETDRKTNTEVRRRKRTMMELADDLSLNDEVIDLSFDRNSDYCCLCKIDGNLLCCDGCPAAYHSKCVGVASDLLPEGDWYCPECAFDRLVPGLKPEKQIRGAEFLEIDPHGRRYYSSCGYLLVIDTDDSGSVNYYHMNDVILVLEQLKSCGRFYLDVINAIKKHCNIPAGLKRTISGVNSQISACLDKSAKGMVSSIDGFKASLPAPEKQPTSGVRKRLDEASSNGGPHNHFRRTRRKISDSATGLDIHNLSSEGSAETVQNGLDVMKEPNLNIHASSHDLARMNTRKGIRQNVQSETGYRNQYIFAQMTTAISEELARKSFSRTSDMRSDEEITSTQVKTILMKTTKFQWRNIQGLYLDAWKEKCGWCHSCKSEDAGSETDCLFNMSLGALRSPSETEVANSQPIDEKSHLMAIICQMLSMESRLQGLLVGPWLNPQHSRIWREHILNASSISSLRHLLVELEANLHHRVVSLQWLNHVDSSVEMGSSRHIIISKTAKRRGTLLESGVNPTAKKNGALSMCWWRGGRISRQLFNWKVLPRSLVSKAAKQGGSMNIPGILYPENSDPAKRSRRVAWEAAVESSTTSEQLGFQVRTLHSYINWDDIENSHLLPPSDKESKKSARLFKKAIVRRKCIEEETVKYLLDFGKRRHIPDVVLKNGRMIEESSSERKKFWLNESYVPLHLLKGFEEKKAVRKTSKPGGSFRHSEIDKVRKISSEKKGFSYLFERAERPEVSLCEQCKKDVPLSDAACCHICKGLFHKKHIRKADKEGKYICLACRSEVLAKEQPIARRRGRPPGSFRKKVGVQTQKHKKVIPARKSVRLKKTKTSLAERISVRSKNRKKVVANKPVRRSGRKPKHVVRLQDESQVSGGGKKRKLETKRGRGRPKKVKQEISVRNMRTERIFSYWLNGLRLSRKPDDERISKFSRDGCSKPLENSDSDQVQRQCHLCGSMDSETGSTFIACEICEKWYHGDACGIDEKNSSMVIGFRCHLCREKPSPTCPHMRSTTSPVPS</sequence>
<dbReference type="Gene3D" id="3.30.40.10">
    <property type="entry name" value="Zinc/RING finger domain, C3HC4 (zinc finger)"/>
    <property type="match status" value="2"/>
</dbReference>
<dbReference type="Pfam" id="PF02791">
    <property type="entry name" value="DDT"/>
    <property type="match status" value="1"/>
</dbReference>
<reference evidence="11" key="2">
    <citation type="submission" date="2025-08" db="UniProtKB">
        <authorList>
            <consortium name="RefSeq"/>
        </authorList>
    </citation>
    <scope>IDENTIFICATION</scope>
    <source>
        <tissue evidence="11">Leaf</tissue>
    </source>
</reference>
<evidence type="ECO:0000259" key="9">
    <source>
        <dbReference type="PROSITE" id="PS50827"/>
    </source>
</evidence>
<dbReference type="SMART" id="SM00571">
    <property type="entry name" value="DDT"/>
    <property type="match status" value="1"/>
</dbReference>
<evidence type="ECO:0000256" key="5">
    <source>
        <dbReference type="ARBA" id="ARBA00023242"/>
    </source>
</evidence>
<keyword evidence="4" id="KW-0862">Zinc</keyword>
<feature type="compositionally biased region" description="Basic residues" evidence="7">
    <location>
        <begin position="1309"/>
        <end position="1332"/>
    </location>
</feature>
<evidence type="ECO:0000256" key="3">
    <source>
        <dbReference type="ARBA" id="ARBA00022771"/>
    </source>
</evidence>
<evidence type="ECO:0000313" key="11">
    <source>
        <dbReference type="RefSeq" id="XP_018476166.2"/>
    </source>
</evidence>
<dbReference type="InterPro" id="IPR011011">
    <property type="entry name" value="Znf_FYVE_PHD"/>
</dbReference>
<proteinExistence type="predicted"/>
<dbReference type="PANTHER" id="PTHR46508:SF5">
    <property type="entry name" value="PHD-FINGER AND DNA BINDING DOMAIN-CONTAINING PROTEIN"/>
    <property type="match status" value="1"/>
</dbReference>
<dbReference type="InterPro" id="IPR013083">
    <property type="entry name" value="Znf_RING/FYVE/PHD"/>
</dbReference>
<feature type="domain" description="DDT" evidence="9">
    <location>
        <begin position="315"/>
        <end position="375"/>
    </location>
</feature>
<keyword evidence="3 6" id="KW-0863">Zinc-finger</keyword>
<dbReference type="PROSITE" id="PS50827">
    <property type="entry name" value="DDT"/>
    <property type="match status" value="1"/>
</dbReference>
<evidence type="ECO:0000256" key="1">
    <source>
        <dbReference type="ARBA" id="ARBA00004123"/>
    </source>
</evidence>
<dbReference type="GO" id="GO:0005634">
    <property type="term" value="C:nucleus"/>
    <property type="evidence" value="ECO:0007669"/>
    <property type="project" value="UniProtKB-SubCell"/>
</dbReference>
<feature type="compositionally biased region" description="Basic residues" evidence="7">
    <location>
        <begin position="1344"/>
        <end position="1360"/>
    </location>
</feature>
<dbReference type="GO" id="GO:0003677">
    <property type="term" value="F:DNA binding"/>
    <property type="evidence" value="ECO:0007669"/>
    <property type="project" value="InterPro"/>
</dbReference>
<dbReference type="CDD" id="cd15532">
    <property type="entry name" value="PHD2_CHD_II"/>
    <property type="match status" value="1"/>
</dbReference>
<reference evidence="10" key="1">
    <citation type="journal article" date="2019" name="Database">
        <title>The radish genome database (RadishGD): an integrated information resource for radish genomics.</title>
        <authorList>
            <person name="Yu H.J."/>
            <person name="Baek S."/>
            <person name="Lee Y.J."/>
            <person name="Cho A."/>
            <person name="Mun J.H."/>
        </authorList>
    </citation>
    <scope>NUCLEOTIDE SEQUENCE [LARGE SCALE GENOMIC DNA]</scope>
    <source>
        <strain evidence="10">cv. WK10039</strain>
    </source>
</reference>
<keyword evidence="2" id="KW-0479">Metal-binding</keyword>